<gene>
    <name evidence="2" type="ORF">PCOR1329_LOCUS8764</name>
</gene>
<evidence type="ECO:0000313" key="2">
    <source>
        <dbReference type="EMBL" id="CAK0800692.1"/>
    </source>
</evidence>
<comment type="caution">
    <text evidence="2">The sequence shown here is derived from an EMBL/GenBank/DDBJ whole genome shotgun (WGS) entry which is preliminary data.</text>
</comment>
<feature type="non-terminal residue" evidence="2">
    <location>
        <position position="1"/>
    </location>
</feature>
<proteinExistence type="predicted"/>
<sequence length="168" mass="19279">RGRHGAVPALARVPRGSPELHLLHLLVQYEQAFQGPQFAVPGPEVLRAQGALVLHRELFHALPFPVRRCGHYPHEDAEARLHPLLGQRRRGAGEHGRGRRRERLEAGQRRRFPTPRSPRDLHHALRHRLPPGLHRLHCPARRHHGLVLRAARRNGHVLRHLLPLHHHG</sequence>
<organism evidence="2 3">
    <name type="scientific">Prorocentrum cordatum</name>
    <dbReference type="NCBI Taxonomy" id="2364126"/>
    <lineage>
        <taxon>Eukaryota</taxon>
        <taxon>Sar</taxon>
        <taxon>Alveolata</taxon>
        <taxon>Dinophyceae</taxon>
        <taxon>Prorocentrales</taxon>
        <taxon>Prorocentraceae</taxon>
        <taxon>Prorocentrum</taxon>
    </lineage>
</organism>
<evidence type="ECO:0000256" key="1">
    <source>
        <dbReference type="SAM" id="MobiDB-lite"/>
    </source>
</evidence>
<protein>
    <submittedName>
        <fullName evidence="2">Uncharacterized protein</fullName>
    </submittedName>
</protein>
<evidence type="ECO:0000313" key="3">
    <source>
        <dbReference type="Proteomes" id="UP001189429"/>
    </source>
</evidence>
<dbReference type="EMBL" id="CAUYUJ010002417">
    <property type="protein sequence ID" value="CAK0800692.1"/>
    <property type="molecule type" value="Genomic_DNA"/>
</dbReference>
<feature type="non-terminal residue" evidence="2">
    <location>
        <position position="168"/>
    </location>
</feature>
<name>A0ABN9Q8E4_9DINO</name>
<feature type="compositionally biased region" description="Basic and acidic residues" evidence="1">
    <location>
        <begin position="91"/>
        <end position="108"/>
    </location>
</feature>
<keyword evidence="3" id="KW-1185">Reference proteome</keyword>
<reference evidence="2" key="1">
    <citation type="submission" date="2023-10" db="EMBL/GenBank/DDBJ databases">
        <authorList>
            <person name="Chen Y."/>
            <person name="Shah S."/>
            <person name="Dougan E. K."/>
            <person name="Thang M."/>
            <person name="Chan C."/>
        </authorList>
    </citation>
    <scope>NUCLEOTIDE SEQUENCE [LARGE SCALE GENOMIC DNA]</scope>
</reference>
<feature type="region of interest" description="Disordered" evidence="1">
    <location>
        <begin position="81"/>
        <end position="122"/>
    </location>
</feature>
<accession>A0ABN9Q8E4</accession>
<dbReference type="Proteomes" id="UP001189429">
    <property type="component" value="Unassembled WGS sequence"/>
</dbReference>